<keyword evidence="10" id="KW-1185">Reference proteome</keyword>
<comment type="caution">
    <text evidence="9">The sequence shown here is derived from an EMBL/GenBank/DDBJ whole genome shotgun (WGS) entry which is preliminary data.</text>
</comment>
<evidence type="ECO:0000256" key="4">
    <source>
        <dbReference type="ARBA" id="ARBA00022777"/>
    </source>
</evidence>
<dbReference type="PANTHER" id="PTHR44329:SF261">
    <property type="entry name" value="ZINC FINGER CONTAINING PROTEIN KINASE-RELATED"/>
    <property type="match status" value="1"/>
</dbReference>
<feature type="binding site" evidence="6">
    <location>
        <position position="221"/>
    </location>
    <ligand>
        <name>ATP</name>
        <dbReference type="ChEBI" id="CHEBI:30616"/>
    </ligand>
</feature>
<feature type="region of interest" description="Disordered" evidence="7">
    <location>
        <begin position="589"/>
        <end position="622"/>
    </location>
</feature>
<feature type="region of interest" description="Disordered" evidence="7">
    <location>
        <begin position="683"/>
        <end position="736"/>
    </location>
</feature>
<evidence type="ECO:0000256" key="6">
    <source>
        <dbReference type="PROSITE-ProRule" id="PRU10141"/>
    </source>
</evidence>
<feature type="compositionally biased region" description="Polar residues" evidence="7">
    <location>
        <begin position="715"/>
        <end position="736"/>
    </location>
</feature>
<dbReference type="InterPro" id="IPR001245">
    <property type="entry name" value="Ser-Thr/Tyr_kinase_cat_dom"/>
</dbReference>
<dbReference type="AlphaFoldDB" id="A0A2J8A3M4"/>
<dbReference type="InterPro" id="IPR051681">
    <property type="entry name" value="Ser/Thr_Kinases-Pseudokinases"/>
</dbReference>
<dbReference type="EMBL" id="PGGS01000197">
    <property type="protein sequence ID" value="PNH07106.1"/>
    <property type="molecule type" value="Genomic_DNA"/>
</dbReference>
<dbReference type="PANTHER" id="PTHR44329">
    <property type="entry name" value="SERINE/THREONINE-PROTEIN KINASE TNNI3K-RELATED"/>
    <property type="match status" value="1"/>
</dbReference>
<dbReference type="GO" id="GO:0005524">
    <property type="term" value="F:ATP binding"/>
    <property type="evidence" value="ECO:0007669"/>
    <property type="project" value="UniProtKB-UniRule"/>
</dbReference>
<gene>
    <name evidence="9" type="ORF">TSOC_006471</name>
</gene>
<evidence type="ECO:0000256" key="3">
    <source>
        <dbReference type="ARBA" id="ARBA00022741"/>
    </source>
</evidence>
<dbReference type="InterPro" id="IPR000719">
    <property type="entry name" value="Prot_kinase_dom"/>
</dbReference>
<evidence type="ECO:0000256" key="2">
    <source>
        <dbReference type="ARBA" id="ARBA00022679"/>
    </source>
</evidence>
<dbReference type="OrthoDB" id="1668230at2759"/>
<keyword evidence="2" id="KW-0808">Transferase</keyword>
<dbReference type="GO" id="GO:0004674">
    <property type="term" value="F:protein serine/threonine kinase activity"/>
    <property type="evidence" value="ECO:0007669"/>
    <property type="project" value="UniProtKB-KW"/>
</dbReference>
<dbReference type="PROSITE" id="PS00107">
    <property type="entry name" value="PROTEIN_KINASE_ATP"/>
    <property type="match status" value="1"/>
</dbReference>
<keyword evidence="3 6" id="KW-0547">Nucleotide-binding</keyword>
<dbReference type="PROSITE" id="PS50011">
    <property type="entry name" value="PROTEIN_KINASE_DOM"/>
    <property type="match status" value="1"/>
</dbReference>
<feature type="region of interest" description="Disordered" evidence="7">
    <location>
        <begin position="628"/>
        <end position="647"/>
    </location>
</feature>
<dbReference type="SMART" id="SM00220">
    <property type="entry name" value="S_TKc"/>
    <property type="match status" value="1"/>
</dbReference>
<dbReference type="SUPFAM" id="SSF56112">
    <property type="entry name" value="Protein kinase-like (PK-like)"/>
    <property type="match status" value="1"/>
</dbReference>
<evidence type="ECO:0000313" key="9">
    <source>
        <dbReference type="EMBL" id="PNH07106.1"/>
    </source>
</evidence>
<dbReference type="InterPro" id="IPR011009">
    <property type="entry name" value="Kinase-like_dom_sf"/>
</dbReference>
<feature type="domain" description="Protein kinase" evidence="8">
    <location>
        <begin position="193"/>
        <end position="579"/>
    </location>
</feature>
<accession>A0A2J8A3M4</accession>
<proteinExistence type="predicted"/>
<protein>
    <submittedName>
        <fullName evidence="9">Serine/threonine-protein kinase CTR1</fullName>
    </submittedName>
</protein>
<dbReference type="Gene3D" id="1.10.510.10">
    <property type="entry name" value="Transferase(Phosphotransferase) domain 1"/>
    <property type="match status" value="1"/>
</dbReference>
<evidence type="ECO:0000256" key="5">
    <source>
        <dbReference type="ARBA" id="ARBA00022840"/>
    </source>
</evidence>
<evidence type="ECO:0000259" key="8">
    <source>
        <dbReference type="PROSITE" id="PS50011"/>
    </source>
</evidence>
<keyword evidence="1" id="KW-0723">Serine/threonine-protein kinase</keyword>
<sequence>MGALRSLFSCFHANGLPQEVVEAPPAAQCRKVAETSGTDVCGRTTGSQCNDREGAHARLESAQPVSPTIIDPPVSEGKRPLSELLLPECCTVILDDASPPRLTNDGFVLETLPSTPHVLAGADTTGTPRPELVMMLTEASNSFSFVSRASGVDTGTFSMGSRSLMSQGQASLTAFDSMVPLKLQDFAQLLSAVSEPVWVGQGAGGAVLKAQWRSGCTVAVKWMVTSAVDVPAAYMEALVGKMLAHPYLVQTFDYAMCQLDEGALGADQQAGKGSGSGSCAVRSWSLGPRPGRGAVAQPLSPCGQAAAAGTKDWLGETGEQRQLLRALAHEVAADADARGRSVVMDSFDCGPGGDRAQQAPPRAVDSLDLLRQLGAAPGKFVVQIVSEWCDRGTLHAAIRKGMFRPHGTRSATWALRALLRTAREVALGMCHLHSLNIIHGDLKPGNVLLKGSRTDSRGFVAKVADFGQSRLCGAAQEFVPTSEWGTVPYMAGEYLDNRLCRSSDVYSFGVLLWQMCTGEIPFAGHHEAQVAAGVMLGSLQLEWPAGMPPPLLLIGQACCRHEPERRPTFKELALVLANLEAQMAEAHRRAKLVSRHGGSAAAAQPQHHPAPHPDRSPNNHQQNWLAPAVSSHAQPAQQPRAFESAPATVLNSAGESLCHAAAALRSGRVGGGGGGTSLARELNGLSAPGYTPPMHFSDGTGGNLGYTRPIRSGSRGASNTHGYNPPVRSSNGGSSTLVKVPSRQCLAPGAAAPGPFSVECIGSSGGNGGGLALSPAPVLGPAADRLASTEMLPRWASAISGTEAAVAPMPATFSAAAAAWRALHPPPPP</sequence>
<name>A0A2J8A3M4_9CHLO</name>
<reference evidence="9 10" key="1">
    <citation type="journal article" date="2017" name="Mol. Biol. Evol.">
        <title>The 4-celled Tetrabaena socialis nuclear genome reveals the essential components for genetic control of cell number at the origin of multicellularity in the volvocine lineage.</title>
        <authorList>
            <person name="Featherston J."/>
            <person name="Arakaki Y."/>
            <person name="Hanschen E.R."/>
            <person name="Ferris P.J."/>
            <person name="Michod R.E."/>
            <person name="Olson B.J.S.C."/>
            <person name="Nozaki H."/>
            <person name="Durand P.M."/>
        </authorList>
    </citation>
    <scope>NUCLEOTIDE SEQUENCE [LARGE SCALE GENOMIC DNA]</scope>
    <source>
        <strain evidence="9 10">NIES-571</strain>
    </source>
</reference>
<dbReference type="InterPro" id="IPR017441">
    <property type="entry name" value="Protein_kinase_ATP_BS"/>
</dbReference>
<dbReference type="Gene3D" id="3.30.200.20">
    <property type="entry name" value="Phosphorylase Kinase, domain 1"/>
    <property type="match status" value="1"/>
</dbReference>
<keyword evidence="5 6" id="KW-0067">ATP-binding</keyword>
<keyword evidence="4 9" id="KW-0418">Kinase</keyword>
<evidence type="ECO:0000313" key="10">
    <source>
        <dbReference type="Proteomes" id="UP000236333"/>
    </source>
</evidence>
<dbReference type="InterPro" id="IPR008271">
    <property type="entry name" value="Ser/Thr_kinase_AS"/>
</dbReference>
<dbReference type="Proteomes" id="UP000236333">
    <property type="component" value="Unassembled WGS sequence"/>
</dbReference>
<evidence type="ECO:0000256" key="7">
    <source>
        <dbReference type="SAM" id="MobiDB-lite"/>
    </source>
</evidence>
<evidence type="ECO:0000256" key="1">
    <source>
        <dbReference type="ARBA" id="ARBA00022527"/>
    </source>
</evidence>
<dbReference type="Pfam" id="PF07714">
    <property type="entry name" value="PK_Tyr_Ser-Thr"/>
    <property type="match status" value="1"/>
</dbReference>
<organism evidence="9 10">
    <name type="scientific">Tetrabaena socialis</name>
    <dbReference type="NCBI Taxonomy" id="47790"/>
    <lineage>
        <taxon>Eukaryota</taxon>
        <taxon>Viridiplantae</taxon>
        <taxon>Chlorophyta</taxon>
        <taxon>core chlorophytes</taxon>
        <taxon>Chlorophyceae</taxon>
        <taxon>CS clade</taxon>
        <taxon>Chlamydomonadales</taxon>
        <taxon>Tetrabaenaceae</taxon>
        <taxon>Tetrabaena</taxon>
    </lineage>
</organism>
<dbReference type="PROSITE" id="PS00108">
    <property type="entry name" value="PROTEIN_KINASE_ST"/>
    <property type="match status" value="1"/>
</dbReference>